<dbReference type="Pfam" id="PF17184">
    <property type="entry name" value="Rit1_C"/>
    <property type="match status" value="1"/>
</dbReference>
<dbReference type="Gene3D" id="3.90.190.10">
    <property type="entry name" value="Protein tyrosine phosphatase superfamily"/>
    <property type="match status" value="1"/>
</dbReference>
<sequence>MSHPLTQSDLIFPMQSLSTSTTLNSLRRSALSISNRLSSITRDSVFVQSVAEVFDLPLVANERCGGWYMPPENKVESVYFKSTDGHTNEWSFNTRRLNLQVLDVIEKFGGCVIVDSTRRGKSMPDALLKTVPIWCCVMNRALFAESGSHDLHTPPQAVSASEHAQIEERIDRFVREFLDICKPNIPSLRQKLQKPLRPIWVTQGSTLPEATPDFPEFHPIVLCTASGRVQGAEVSAGGYIQGAADDHEAWSHGLIPKIFWSNKDRLLSTNEEELPELIADLLNKEQGPDSVPALIKPTINLHVSSSQKLDISPYDIIISCTPEALHTTNPEYVKSKKYLHLPLQTGKIGSRDLRGQILRLPSFMESLDLTDSKILVCCPTGKDISVGVALAILCLYANDDGKIKSHATGKHVDKTFIKQRLSWMTTTSPTLNPSRETLKSINAFLMPDPNSRSSAEIPTGPLASRLTLINSNPTSSAPQSHSTPMSHTLFSNLENSNQPWSFTRTLASKLPTHPSGTVTGTATFTPYTFPATAPKSITEAGPALLYSEEGEFVTDTNLRFIARRKYIYILCTPEAEAEADDPYIKIHFFESDAGTEGQGGLFVEMSALALSSDGDAVWKAQNRDTHLCGGDLYAASWKFGDGMVGDVGRVDKKAVEGILGGPGKGEMWWEVRYDVTGPKKDYLSLTRYWRG</sequence>
<feature type="domain" description="Rit1 DUSP-like" evidence="1">
    <location>
        <begin position="337"/>
        <end position="445"/>
    </location>
</feature>
<evidence type="ECO:0000313" key="4">
    <source>
        <dbReference type="EMBL" id="KAF2654232.1"/>
    </source>
</evidence>
<feature type="domain" description="DUF6314" evidence="3">
    <location>
        <begin position="500"/>
        <end position="690"/>
    </location>
</feature>
<dbReference type="Pfam" id="PF04179">
    <property type="entry name" value="Init_tRNA_PT"/>
    <property type="match status" value="1"/>
</dbReference>
<dbReference type="InterPro" id="IPR007306">
    <property type="entry name" value="Rit1"/>
</dbReference>
<protein>
    <recommendedName>
        <fullName evidence="6">Initiator tRNA phosphoribosyl transferase</fullName>
    </recommendedName>
</protein>
<dbReference type="GO" id="GO:0043399">
    <property type="term" value="F:tRNA adenosine(64)-2'-O-ribosylphosphate transferase activity"/>
    <property type="evidence" value="ECO:0007669"/>
    <property type="project" value="InterPro"/>
</dbReference>
<evidence type="ECO:0008006" key="6">
    <source>
        <dbReference type="Google" id="ProtNLM"/>
    </source>
</evidence>
<dbReference type="PANTHER" id="PTHR31811:SF0">
    <property type="entry name" value="TRNA A64-2'-O-RIBOSYLPHOSPHATE TRANSFERASE"/>
    <property type="match status" value="1"/>
</dbReference>
<evidence type="ECO:0000259" key="2">
    <source>
        <dbReference type="Pfam" id="PF17184"/>
    </source>
</evidence>
<evidence type="ECO:0000259" key="1">
    <source>
        <dbReference type="Pfam" id="PF04179"/>
    </source>
</evidence>
<evidence type="ECO:0000259" key="3">
    <source>
        <dbReference type="Pfam" id="PF19834"/>
    </source>
</evidence>
<dbReference type="OrthoDB" id="45256at2759"/>
<dbReference type="GO" id="GO:0005737">
    <property type="term" value="C:cytoplasm"/>
    <property type="evidence" value="ECO:0007669"/>
    <property type="project" value="TreeGrafter"/>
</dbReference>
<dbReference type="InterPro" id="IPR029021">
    <property type="entry name" value="Prot-tyrosine_phosphatase-like"/>
</dbReference>
<dbReference type="AlphaFoldDB" id="A0A6A6T3G6"/>
<dbReference type="InterPro" id="IPR033421">
    <property type="entry name" value="Rit1_DUSP-like"/>
</dbReference>
<organism evidence="4 5">
    <name type="scientific">Lophiostoma macrostomum CBS 122681</name>
    <dbReference type="NCBI Taxonomy" id="1314788"/>
    <lineage>
        <taxon>Eukaryota</taxon>
        <taxon>Fungi</taxon>
        <taxon>Dikarya</taxon>
        <taxon>Ascomycota</taxon>
        <taxon>Pezizomycotina</taxon>
        <taxon>Dothideomycetes</taxon>
        <taxon>Pleosporomycetidae</taxon>
        <taxon>Pleosporales</taxon>
        <taxon>Lophiostomataceae</taxon>
        <taxon>Lophiostoma</taxon>
    </lineage>
</organism>
<keyword evidence="5" id="KW-1185">Reference proteome</keyword>
<proteinExistence type="predicted"/>
<dbReference type="Pfam" id="PF19834">
    <property type="entry name" value="DUF6314"/>
    <property type="match status" value="1"/>
</dbReference>
<accession>A0A6A6T3G6</accession>
<evidence type="ECO:0000313" key="5">
    <source>
        <dbReference type="Proteomes" id="UP000799324"/>
    </source>
</evidence>
<dbReference type="PANTHER" id="PTHR31811">
    <property type="entry name" value="TRNA A64-2'-O-RIBOSYLPHOSPHATE TRANSFERASE"/>
    <property type="match status" value="1"/>
</dbReference>
<dbReference type="GO" id="GO:0019988">
    <property type="term" value="P:charged-tRNA amino acid modification"/>
    <property type="evidence" value="ECO:0007669"/>
    <property type="project" value="InterPro"/>
</dbReference>
<reference evidence="4" key="1">
    <citation type="journal article" date="2020" name="Stud. Mycol.">
        <title>101 Dothideomycetes genomes: a test case for predicting lifestyles and emergence of pathogens.</title>
        <authorList>
            <person name="Haridas S."/>
            <person name="Albert R."/>
            <person name="Binder M."/>
            <person name="Bloem J."/>
            <person name="Labutti K."/>
            <person name="Salamov A."/>
            <person name="Andreopoulos B."/>
            <person name="Baker S."/>
            <person name="Barry K."/>
            <person name="Bills G."/>
            <person name="Bluhm B."/>
            <person name="Cannon C."/>
            <person name="Castanera R."/>
            <person name="Culley D."/>
            <person name="Daum C."/>
            <person name="Ezra D."/>
            <person name="Gonzalez J."/>
            <person name="Henrissat B."/>
            <person name="Kuo A."/>
            <person name="Liang C."/>
            <person name="Lipzen A."/>
            <person name="Lutzoni F."/>
            <person name="Magnuson J."/>
            <person name="Mondo S."/>
            <person name="Nolan M."/>
            <person name="Ohm R."/>
            <person name="Pangilinan J."/>
            <person name="Park H.-J."/>
            <person name="Ramirez L."/>
            <person name="Alfaro M."/>
            <person name="Sun H."/>
            <person name="Tritt A."/>
            <person name="Yoshinaga Y."/>
            <person name="Zwiers L.-H."/>
            <person name="Turgeon B."/>
            <person name="Goodwin S."/>
            <person name="Spatafora J."/>
            <person name="Crous P."/>
            <person name="Grigoriev I."/>
        </authorList>
    </citation>
    <scope>NUCLEOTIDE SEQUENCE</scope>
    <source>
        <strain evidence="4">CBS 122681</strain>
    </source>
</reference>
<dbReference type="InterPro" id="IPR045632">
    <property type="entry name" value="DUF6314"/>
</dbReference>
<dbReference type="Proteomes" id="UP000799324">
    <property type="component" value="Unassembled WGS sequence"/>
</dbReference>
<feature type="domain" description="Rit1 N-terminal" evidence="2">
    <location>
        <begin position="26"/>
        <end position="282"/>
    </location>
</feature>
<gene>
    <name evidence="4" type="ORF">K491DRAFT_601250</name>
</gene>
<dbReference type="InterPro" id="IPR033449">
    <property type="entry name" value="Rit1_N"/>
</dbReference>
<name>A0A6A6T3G6_9PLEO</name>
<dbReference type="EMBL" id="MU004367">
    <property type="protein sequence ID" value="KAF2654232.1"/>
    <property type="molecule type" value="Genomic_DNA"/>
</dbReference>